<dbReference type="Gene3D" id="3.30.565.10">
    <property type="entry name" value="Histidine kinase-like ATPase, C-terminal domain"/>
    <property type="match status" value="1"/>
</dbReference>
<keyword evidence="1" id="KW-1133">Transmembrane helix</keyword>
<feature type="transmembrane region" description="Helical" evidence="1">
    <location>
        <begin position="169"/>
        <end position="198"/>
    </location>
</feature>
<dbReference type="SMART" id="SM00387">
    <property type="entry name" value="HATPase_c"/>
    <property type="match status" value="1"/>
</dbReference>
<feature type="transmembrane region" description="Helical" evidence="1">
    <location>
        <begin position="12"/>
        <end position="32"/>
    </location>
</feature>
<dbReference type="InterPro" id="IPR050640">
    <property type="entry name" value="Bact_2-comp_sensor_kinase"/>
</dbReference>
<evidence type="ECO:0000256" key="1">
    <source>
        <dbReference type="SAM" id="Phobius"/>
    </source>
</evidence>
<proteinExistence type="predicted"/>
<evidence type="ECO:0000259" key="2">
    <source>
        <dbReference type="SMART" id="SM00387"/>
    </source>
</evidence>
<dbReference type="PANTHER" id="PTHR34220:SF7">
    <property type="entry name" value="SENSOR HISTIDINE KINASE YPDA"/>
    <property type="match status" value="1"/>
</dbReference>
<feature type="domain" description="Histidine kinase/HSP90-like ATPase" evidence="2">
    <location>
        <begin position="352"/>
        <end position="477"/>
    </location>
</feature>
<dbReference type="Pfam" id="PF02518">
    <property type="entry name" value="HATPase_c"/>
    <property type="match status" value="1"/>
</dbReference>
<accession>A0A1B2DL87</accession>
<protein>
    <recommendedName>
        <fullName evidence="2">Histidine kinase/HSP90-like ATPase domain-containing protein</fullName>
    </recommendedName>
</protein>
<reference evidence="3" key="1">
    <citation type="submission" date="2016-08" db="EMBL/GenBank/DDBJ databases">
        <title>Complete Genome Seqeunce of Paenibacillus sp. BIHB 4019 from tea rhizoplane.</title>
        <authorList>
            <person name="Thakur R."/>
            <person name="Swarnkar M.K."/>
            <person name="Gulati A."/>
        </authorList>
    </citation>
    <scope>NUCLEOTIDE SEQUENCE [LARGE SCALE GENOMIC DNA]</scope>
    <source>
        <strain evidence="3">BIHB4019</strain>
    </source>
</reference>
<dbReference type="RefSeq" id="WP_099519600.1">
    <property type="nucleotide sequence ID" value="NZ_CP016808.1"/>
</dbReference>
<dbReference type="EMBL" id="CP016808">
    <property type="protein sequence ID" value="ANY68461.1"/>
    <property type="molecule type" value="Genomic_DNA"/>
</dbReference>
<keyword evidence="1" id="KW-0472">Membrane</keyword>
<sequence>MARVPLSVKYKMMLVHTIVIMIPIIAVQWLAFQALSSKLYDNVVESNLNILAEASNSLIFLNLNALQLEDKGNDQVQQFIFYGLANTAMGKDSDVIISNHSGQTLFSTNKHLASKHLHEQIFASKEGKGSFTVDYLHVKRVVFYSYNAFADWYIIVYTPESSIMEKLSYIHHLMGILMLSSGIMCVVLIILLSIYYSGPIILLNRKMRQYAAGKIDMMRPSRRQDEVEELEGYFEDIVVRLKESVNREYEMKIKSDKAKLLALQAQINPHFLHNALETINSIALIHRVPLISELARSLSQMFRYNIVNEEKLVTIDDELHHIEHYLKVQLIRFDQAIQTKIDIDPNVRSSRTIKFVLQPIVENSIVHGFRNMDKEGFIDITGYCERSRVILTVRDSGEGMTEEEVQQMNDKLGNLDMSLSLEQDSQETAGHNRAYEYGIGIYNVNNRIKLAFGEQYGLTYRAMEEGLLVIITLPYQPEG</sequence>
<evidence type="ECO:0000313" key="3">
    <source>
        <dbReference type="EMBL" id="ANY68461.1"/>
    </source>
</evidence>
<organism evidence="3">
    <name type="scientific">Paenibacillus sp. BIHB 4019</name>
    <dbReference type="NCBI Taxonomy" id="1870819"/>
    <lineage>
        <taxon>Bacteria</taxon>
        <taxon>Bacillati</taxon>
        <taxon>Bacillota</taxon>
        <taxon>Bacilli</taxon>
        <taxon>Bacillales</taxon>
        <taxon>Paenibacillaceae</taxon>
        <taxon>Paenibacillus</taxon>
    </lineage>
</organism>
<keyword evidence="1" id="KW-0812">Transmembrane</keyword>
<name>A0A1B2DL87_9BACL</name>
<dbReference type="GO" id="GO:0000155">
    <property type="term" value="F:phosphorelay sensor kinase activity"/>
    <property type="evidence" value="ECO:0007669"/>
    <property type="project" value="InterPro"/>
</dbReference>
<dbReference type="InterPro" id="IPR010559">
    <property type="entry name" value="Sig_transdc_His_kin_internal"/>
</dbReference>
<gene>
    <name evidence="3" type="ORF">BBD42_19765</name>
</gene>
<dbReference type="PANTHER" id="PTHR34220">
    <property type="entry name" value="SENSOR HISTIDINE KINASE YPDA"/>
    <property type="match status" value="1"/>
</dbReference>
<dbReference type="AlphaFoldDB" id="A0A1B2DL87"/>
<dbReference type="Pfam" id="PF06580">
    <property type="entry name" value="His_kinase"/>
    <property type="match status" value="1"/>
</dbReference>
<dbReference type="InterPro" id="IPR003594">
    <property type="entry name" value="HATPase_dom"/>
</dbReference>
<dbReference type="GO" id="GO:0016020">
    <property type="term" value="C:membrane"/>
    <property type="evidence" value="ECO:0007669"/>
    <property type="project" value="InterPro"/>
</dbReference>
<dbReference type="InterPro" id="IPR036890">
    <property type="entry name" value="HATPase_C_sf"/>
</dbReference>
<dbReference type="Gene3D" id="6.10.340.10">
    <property type="match status" value="1"/>
</dbReference>
<dbReference type="SUPFAM" id="SSF55874">
    <property type="entry name" value="ATPase domain of HSP90 chaperone/DNA topoisomerase II/histidine kinase"/>
    <property type="match status" value="1"/>
</dbReference>